<dbReference type="InterPro" id="IPR013049">
    <property type="entry name" value="Spo11/TopoVI_A_N"/>
</dbReference>
<dbReference type="InterPro" id="IPR036078">
    <property type="entry name" value="Spo11/TopoVI_A_sf"/>
</dbReference>
<comment type="similarity">
    <text evidence="3">Belongs to the TOP6A family.</text>
</comment>
<comment type="cofactor">
    <cofactor evidence="2">
        <name>Mg(2+)</name>
        <dbReference type="ChEBI" id="CHEBI:18420"/>
    </cofactor>
</comment>
<keyword evidence="7" id="KW-0067">ATP-binding</keyword>
<evidence type="ECO:0000256" key="9">
    <source>
        <dbReference type="ARBA" id="ARBA00023029"/>
    </source>
</evidence>
<keyword evidence="6" id="KW-0547">Nucleotide-binding</keyword>
<sequence>MKVVNKMGGDRTEESLKKLVYNLYTAIESGDIPEMRLSSRTKDNIVFDQSKSVWKYGSSSVVRSVKTTDGAQFMAKSLYTIEFIIDMIKNSKSSTLREMYYISEGWKDYKFHSQDESNLLAEDLEVITSLMREDFRLRPEENGASVIGNLTIEEKSRKGEFKRINCRDDVGDAGYSIPYNVEIEKVKLISHDVDFILAIETGGMFDRLVENGFDENFRSLLVHLKGQPARSTRRLLKRLNTELGIPIYVFTDGDPWSFRIFGSIAYGAIKTAHISEWLAVPSSEFIGITASDILNYDLP</sequence>
<dbReference type="EC" id="5.6.2.2" evidence="4"/>
<dbReference type="GO" id="GO:0003677">
    <property type="term" value="F:DNA binding"/>
    <property type="evidence" value="ECO:0007669"/>
    <property type="project" value="UniProtKB-KW"/>
</dbReference>
<keyword evidence="9" id="KW-0799">Topoisomerase</keyword>
<dbReference type="PANTHER" id="PTHR10848">
    <property type="entry name" value="MEIOTIC RECOMBINATION PROTEIN SPO11"/>
    <property type="match status" value="1"/>
</dbReference>
<dbReference type="GO" id="GO:0003918">
    <property type="term" value="F:DNA topoisomerase type II (double strand cut, ATP-hydrolyzing) activity"/>
    <property type="evidence" value="ECO:0007669"/>
    <property type="project" value="UniProtKB-EC"/>
</dbReference>
<dbReference type="CDD" id="cd00223">
    <property type="entry name" value="TOPRIM_TopoIIB_SPO"/>
    <property type="match status" value="1"/>
</dbReference>
<evidence type="ECO:0000256" key="4">
    <source>
        <dbReference type="ARBA" id="ARBA00012895"/>
    </source>
</evidence>
<organism evidence="15">
    <name type="scientific">mine drainage metagenome</name>
    <dbReference type="NCBI Taxonomy" id="410659"/>
    <lineage>
        <taxon>unclassified sequences</taxon>
        <taxon>metagenomes</taxon>
        <taxon>ecological metagenomes</taxon>
    </lineage>
</organism>
<keyword evidence="11 15" id="KW-0413">Isomerase</keyword>
<feature type="domain" description="Spo11/DNA topoisomerase VI subunit A N-terminal" evidence="12">
    <location>
        <begin position="75"/>
        <end position="136"/>
    </location>
</feature>
<reference evidence="15" key="2">
    <citation type="journal article" date="2014" name="ISME J.">
        <title>Microbial stratification in low pH oxic and suboxic macroscopic growths along an acid mine drainage.</title>
        <authorList>
            <person name="Mendez-Garcia C."/>
            <person name="Mesa V."/>
            <person name="Sprenger R.R."/>
            <person name="Richter M."/>
            <person name="Diez M.S."/>
            <person name="Solano J."/>
            <person name="Bargiela R."/>
            <person name="Golyshina O.V."/>
            <person name="Manteca A."/>
            <person name="Ramos J.L."/>
            <person name="Gallego J.R."/>
            <person name="Llorente I."/>
            <person name="Martins Dos Santos V.A."/>
            <person name="Jensen O.N."/>
            <person name="Pelaez A.I."/>
            <person name="Sanchez J."/>
            <person name="Ferrer M."/>
        </authorList>
    </citation>
    <scope>NUCLEOTIDE SEQUENCE</scope>
</reference>
<dbReference type="GO" id="GO:0006265">
    <property type="term" value="P:DNA topological change"/>
    <property type="evidence" value="ECO:0007669"/>
    <property type="project" value="InterPro"/>
</dbReference>
<comment type="catalytic activity">
    <reaction evidence="1">
        <text>ATP-dependent breakage, passage and rejoining of double-stranded DNA.</text>
        <dbReference type="EC" id="5.6.2.2"/>
    </reaction>
</comment>
<evidence type="ECO:0000259" key="14">
    <source>
        <dbReference type="Pfam" id="PF21180"/>
    </source>
</evidence>
<comment type="caution">
    <text evidence="15">The sequence shown here is derived from an EMBL/GenBank/DDBJ whole genome shotgun (WGS) entry which is preliminary data.</text>
</comment>
<dbReference type="GO" id="GO:0005524">
    <property type="term" value="F:ATP binding"/>
    <property type="evidence" value="ECO:0007669"/>
    <property type="project" value="UniProtKB-KW"/>
</dbReference>
<accession>T0YA29</accession>
<reference evidence="15" key="1">
    <citation type="submission" date="2013-08" db="EMBL/GenBank/DDBJ databases">
        <authorList>
            <person name="Mendez C."/>
            <person name="Richter M."/>
            <person name="Ferrer M."/>
            <person name="Sanchez J."/>
        </authorList>
    </citation>
    <scope>NUCLEOTIDE SEQUENCE</scope>
</reference>
<dbReference type="PRINTS" id="PR01550">
    <property type="entry name" value="TOP6AFAMILY"/>
</dbReference>
<name>T0YA29_9ZZZZ</name>
<dbReference type="Pfam" id="PF04406">
    <property type="entry name" value="TP6A_N"/>
    <property type="match status" value="1"/>
</dbReference>
<dbReference type="InterPro" id="IPR034136">
    <property type="entry name" value="TOPRIM_Topo6A/Spo11"/>
</dbReference>
<dbReference type="InterPro" id="IPR002815">
    <property type="entry name" value="Spo11/TopoVI_A"/>
</dbReference>
<keyword evidence="5" id="KW-0479">Metal-binding</keyword>
<dbReference type="AlphaFoldDB" id="T0YA29"/>
<evidence type="ECO:0000256" key="8">
    <source>
        <dbReference type="ARBA" id="ARBA00022842"/>
    </source>
</evidence>
<keyword evidence="10" id="KW-0238">DNA-binding</keyword>
<evidence type="ECO:0000259" key="12">
    <source>
        <dbReference type="Pfam" id="PF04406"/>
    </source>
</evidence>
<dbReference type="InterPro" id="IPR004085">
    <property type="entry name" value="TopoVI_A"/>
</dbReference>
<dbReference type="GO" id="GO:0046872">
    <property type="term" value="F:metal ion binding"/>
    <property type="evidence" value="ECO:0007669"/>
    <property type="project" value="UniProtKB-KW"/>
</dbReference>
<dbReference type="PRINTS" id="PR01552">
    <property type="entry name" value="TPISMRASE6A"/>
</dbReference>
<evidence type="ECO:0000259" key="13">
    <source>
        <dbReference type="Pfam" id="PF20768"/>
    </source>
</evidence>
<evidence type="ECO:0000256" key="5">
    <source>
        <dbReference type="ARBA" id="ARBA00022723"/>
    </source>
</evidence>
<dbReference type="Gene3D" id="1.10.10.10">
    <property type="entry name" value="Winged helix-like DNA-binding domain superfamily/Winged helix DNA-binding domain"/>
    <property type="match status" value="1"/>
</dbReference>
<keyword evidence="8" id="KW-0460">Magnesium</keyword>
<dbReference type="PANTHER" id="PTHR10848:SF0">
    <property type="entry name" value="MEIOTIC RECOMBINATION PROTEIN SPO11"/>
    <property type="match status" value="1"/>
</dbReference>
<evidence type="ECO:0000256" key="1">
    <source>
        <dbReference type="ARBA" id="ARBA00000185"/>
    </source>
</evidence>
<feature type="domain" description="Topoisomerase 6 subunit A/Spo11 TOPRIM" evidence="14">
    <location>
        <begin position="195"/>
        <end position="299"/>
    </location>
</feature>
<evidence type="ECO:0000256" key="7">
    <source>
        <dbReference type="ARBA" id="ARBA00022840"/>
    </source>
</evidence>
<dbReference type="EMBL" id="AUZX01015065">
    <property type="protein sequence ID" value="EQD29988.1"/>
    <property type="molecule type" value="Genomic_DNA"/>
</dbReference>
<evidence type="ECO:0000256" key="3">
    <source>
        <dbReference type="ARBA" id="ARBA00006559"/>
    </source>
</evidence>
<dbReference type="GO" id="GO:0005694">
    <property type="term" value="C:chromosome"/>
    <property type="evidence" value="ECO:0007669"/>
    <property type="project" value="InterPro"/>
</dbReference>
<evidence type="ECO:0000256" key="6">
    <source>
        <dbReference type="ARBA" id="ARBA00022741"/>
    </source>
</evidence>
<evidence type="ECO:0000256" key="11">
    <source>
        <dbReference type="ARBA" id="ARBA00023235"/>
    </source>
</evidence>
<feature type="non-terminal residue" evidence="15">
    <location>
        <position position="299"/>
    </location>
</feature>
<dbReference type="Pfam" id="PF20768">
    <property type="entry name" value="Topo_VI_alpha"/>
    <property type="match status" value="1"/>
</dbReference>
<feature type="domain" description="Type II DNA topoisomerase VI subunit A all-beta" evidence="13">
    <location>
        <begin position="140"/>
        <end position="192"/>
    </location>
</feature>
<evidence type="ECO:0000313" key="15">
    <source>
        <dbReference type="EMBL" id="EQD29988.1"/>
    </source>
</evidence>
<dbReference type="Gene3D" id="3.40.1360.10">
    <property type="match status" value="1"/>
</dbReference>
<dbReference type="Pfam" id="PF21180">
    <property type="entry name" value="TOP6A-Spo11_Toprim"/>
    <property type="match status" value="1"/>
</dbReference>
<proteinExistence type="inferred from homology"/>
<evidence type="ECO:0000256" key="10">
    <source>
        <dbReference type="ARBA" id="ARBA00023125"/>
    </source>
</evidence>
<dbReference type="PROSITE" id="PS52041">
    <property type="entry name" value="TOPO_IIB"/>
    <property type="match status" value="1"/>
</dbReference>
<dbReference type="InterPro" id="IPR036388">
    <property type="entry name" value="WH-like_DNA-bd_sf"/>
</dbReference>
<dbReference type="InterPro" id="IPR049333">
    <property type="entry name" value="Topo_VI_alpha"/>
</dbReference>
<evidence type="ECO:0000256" key="2">
    <source>
        <dbReference type="ARBA" id="ARBA00001946"/>
    </source>
</evidence>
<gene>
    <name evidence="15" type="ORF">B1A_20415</name>
</gene>
<dbReference type="SUPFAM" id="SSF56726">
    <property type="entry name" value="DNA topoisomerase IV, alpha subunit"/>
    <property type="match status" value="1"/>
</dbReference>
<protein>
    <recommendedName>
        <fullName evidence="4">DNA topoisomerase (ATP-hydrolyzing)</fullName>
        <ecNumber evidence="4">5.6.2.2</ecNumber>
    </recommendedName>
</protein>